<dbReference type="InterPro" id="IPR009057">
    <property type="entry name" value="Homeodomain-like_sf"/>
</dbReference>
<dbReference type="InterPro" id="IPR001005">
    <property type="entry name" value="SANT/Myb"/>
</dbReference>
<dbReference type="AlphaFoldDB" id="A0A314YNZ8"/>
<feature type="region of interest" description="Disordered" evidence="1">
    <location>
        <begin position="157"/>
        <end position="206"/>
    </location>
</feature>
<dbReference type="PANTHER" id="PTHR46774:SF3">
    <property type="entry name" value="CHROMATIN MODIFICATION-RELATED PROTEIN EAF1 A-RELATED"/>
    <property type="match status" value="1"/>
</dbReference>
<reference evidence="3 4" key="1">
    <citation type="submission" date="2018-02" db="EMBL/GenBank/DDBJ databases">
        <title>Draft genome of wild Prunus yedoensis var. nudiflora.</title>
        <authorList>
            <person name="Baek S."/>
            <person name="Kim J.-H."/>
            <person name="Choi K."/>
            <person name="Kim G.-B."/>
            <person name="Cho A."/>
            <person name="Jang H."/>
            <person name="Shin C.-H."/>
            <person name="Yu H.-J."/>
            <person name="Mun J.-H."/>
        </authorList>
    </citation>
    <scope>NUCLEOTIDE SEQUENCE [LARGE SCALE GENOMIC DNA]</scope>
    <source>
        <strain evidence="4">cv. Jeju island</strain>
        <tissue evidence="3">Leaf</tissue>
    </source>
</reference>
<feature type="region of interest" description="Disordered" evidence="1">
    <location>
        <begin position="393"/>
        <end position="418"/>
    </location>
</feature>
<comment type="caution">
    <text evidence="3">The sequence shown here is derived from an EMBL/GenBank/DDBJ whole genome shotgun (WGS) entry which is preliminary data.</text>
</comment>
<accession>A0A314YNZ8</accession>
<evidence type="ECO:0000256" key="1">
    <source>
        <dbReference type="SAM" id="MobiDB-lite"/>
    </source>
</evidence>
<feature type="region of interest" description="Disordered" evidence="1">
    <location>
        <begin position="724"/>
        <end position="787"/>
    </location>
</feature>
<proteinExistence type="predicted"/>
<keyword evidence="4" id="KW-1185">Reference proteome</keyword>
<dbReference type="OrthoDB" id="372624at2759"/>
<dbReference type="EMBL" id="PJQY01000768">
    <property type="protein sequence ID" value="PQQ08030.1"/>
    <property type="molecule type" value="Genomic_DNA"/>
</dbReference>
<dbReference type="PANTHER" id="PTHR46774">
    <property type="entry name" value="CHROMATIN MODIFICATION-RELATED PROTEIN EAF1 A-RELATED"/>
    <property type="match status" value="1"/>
</dbReference>
<dbReference type="CDD" id="cd00167">
    <property type="entry name" value="SANT"/>
    <property type="match status" value="1"/>
</dbReference>
<organism evidence="3 4">
    <name type="scientific">Prunus yedoensis var. nudiflora</name>
    <dbReference type="NCBI Taxonomy" id="2094558"/>
    <lineage>
        <taxon>Eukaryota</taxon>
        <taxon>Viridiplantae</taxon>
        <taxon>Streptophyta</taxon>
        <taxon>Embryophyta</taxon>
        <taxon>Tracheophyta</taxon>
        <taxon>Spermatophyta</taxon>
        <taxon>Magnoliopsida</taxon>
        <taxon>eudicotyledons</taxon>
        <taxon>Gunneridae</taxon>
        <taxon>Pentapetalae</taxon>
        <taxon>rosids</taxon>
        <taxon>fabids</taxon>
        <taxon>Rosales</taxon>
        <taxon>Rosaceae</taxon>
        <taxon>Amygdaloideae</taxon>
        <taxon>Amygdaleae</taxon>
        <taxon>Prunus</taxon>
    </lineage>
</organism>
<evidence type="ECO:0000259" key="2">
    <source>
        <dbReference type="PROSITE" id="PS50090"/>
    </source>
</evidence>
<dbReference type="SMART" id="SM00717">
    <property type="entry name" value="SANT"/>
    <property type="match status" value="1"/>
</dbReference>
<dbReference type="SUPFAM" id="SSF46689">
    <property type="entry name" value="Homeodomain-like"/>
    <property type="match status" value="1"/>
</dbReference>
<gene>
    <name evidence="3" type="ORF">Pyn_01339</name>
</gene>
<dbReference type="GO" id="GO:0035267">
    <property type="term" value="C:NuA4 histone acetyltransferase complex"/>
    <property type="evidence" value="ECO:0007669"/>
    <property type="project" value="InterPro"/>
</dbReference>
<dbReference type="PROSITE" id="PS50090">
    <property type="entry name" value="MYB_LIKE"/>
    <property type="match status" value="1"/>
</dbReference>
<sequence>MSDLGITEMSWEDHLTEENLFYAVPSGAMETYRKSIESHLVQFERSGSSMQEEVDTSMYDAASSFQEAAYDEDEGETSTYYLPGAFEGSKSTKSNQKKRRNLKIYASRSYEAGADLPFAQCTSATQQPMLMGKRPASLNVGSIPTKRMRTASRQRVVGPFGGGATGSNAQAQMKTDASSGDTNSFQDDQSTLHGGSQFQKSVEVESAGDFEKQLPYDYAETSIKPKKKKKAKHLGSTYDQGWQLDSAILNEQRDHSKKRLESLYGQHIAKKPKILKQSLDNTYDSITPIAGSIPSPVASQMSNMSNTSKFIKLIGGRDRGRKTKSLKMSVGQAGSAGPWSLFEDQALVVLVHDMGPNWEFISDAINSTLQLKFIFRQPKECKERHKILMDMNAGDGADSAEDSGSSQPYPSTIPGIPKGSARQLFERLKTPMEEETLKSHFEKIKDWSEASLSEESACPSLRSEIFYLPQRQNLFTNDNQDPKQVTTVHNSHVIALSQVCPNNLNGGLLTPLDLCDAPSSSSDVLGYQGSHASGLAMSNQSAIGSLLPSGANASLQGSSGVVLGSNLSSPSGPPSANVRDSRYSGPRASSLPVDEQQRMQHYNQMLSGRNIQQSSLSVPGALAGTDRGVRLVPGANGMGMMCGMNRGMPMSRPGFQGMTSSSMLNSGSMLSSSMMGIPSPVNMHSGAGSGQGNLMLRPRDALHMMRPGHNPEHQRQLMVPEVTQGNGQGIAPFNGLSSGFPNQTTPSVQTYPGHAQQQHQVSPQQSHALSSPHHPHLQGPNHGTGPQSAYAIRIAKERQLQQQRYLQQQQQQQQQHSNISSSLLHLIPWCHMSRHSPNFPFHQLCKIIPKFSLKLHLTQYLCPL</sequence>
<dbReference type="Proteomes" id="UP000250321">
    <property type="component" value="Unassembled WGS sequence"/>
</dbReference>
<evidence type="ECO:0000313" key="3">
    <source>
        <dbReference type="EMBL" id="PQQ08030.1"/>
    </source>
</evidence>
<feature type="domain" description="Myb-like" evidence="2">
    <location>
        <begin position="337"/>
        <end position="389"/>
    </location>
</feature>
<feature type="compositionally biased region" description="Low complexity" evidence="1">
    <location>
        <begin position="754"/>
        <end position="772"/>
    </location>
</feature>
<evidence type="ECO:0000313" key="4">
    <source>
        <dbReference type="Proteomes" id="UP000250321"/>
    </source>
</evidence>
<protein>
    <submittedName>
        <fullName evidence="3">Chromatin modification-related protein EAF1 B isoform X2</fullName>
    </submittedName>
</protein>
<feature type="compositionally biased region" description="Polar residues" evidence="1">
    <location>
        <begin position="166"/>
        <end position="200"/>
    </location>
</feature>
<feature type="compositionally biased region" description="Low complexity" evidence="1">
    <location>
        <begin position="393"/>
        <end position="406"/>
    </location>
</feature>
<dbReference type="Pfam" id="PF13921">
    <property type="entry name" value="Myb_DNA-bind_6"/>
    <property type="match status" value="1"/>
</dbReference>
<name>A0A314YNZ8_PRUYE</name>
<dbReference type="STRING" id="2094558.A0A314YNZ8"/>
<feature type="region of interest" description="Disordered" evidence="1">
    <location>
        <begin position="564"/>
        <end position="595"/>
    </location>
</feature>
<dbReference type="Gene3D" id="1.10.10.60">
    <property type="entry name" value="Homeodomain-like"/>
    <property type="match status" value="1"/>
</dbReference>
<dbReference type="InterPro" id="IPR044798">
    <property type="entry name" value="EAF1A/B"/>
</dbReference>
<feature type="compositionally biased region" description="Polar residues" evidence="1">
    <location>
        <begin position="735"/>
        <end position="750"/>
    </location>
</feature>